<dbReference type="EMBL" id="JAUSTY010000024">
    <property type="protein sequence ID" value="MDQ0168100.1"/>
    <property type="molecule type" value="Genomic_DNA"/>
</dbReference>
<keyword evidence="3" id="KW-1185">Reference proteome</keyword>
<dbReference type="Proteomes" id="UP001235840">
    <property type="component" value="Unassembled WGS sequence"/>
</dbReference>
<dbReference type="Pfam" id="PF14398">
    <property type="entry name" value="ATPgrasp_YheCD"/>
    <property type="match status" value="1"/>
</dbReference>
<feature type="region of interest" description="Disordered" evidence="1">
    <location>
        <begin position="384"/>
        <end position="409"/>
    </location>
</feature>
<gene>
    <name evidence="2" type="ORF">J2S11_004052</name>
</gene>
<evidence type="ECO:0000313" key="2">
    <source>
        <dbReference type="EMBL" id="MDQ0168100.1"/>
    </source>
</evidence>
<dbReference type="SUPFAM" id="SSF56059">
    <property type="entry name" value="Glutathione synthetase ATP-binding domain-like"/>
    <property type="match status" value="1"/>
</dbReference>
<dbReference type="RefSeq" id="WP_307397582.1">
    <property type="nucleotide sequence ID" value="NZ_BAAADK010000047.1"/>
</dbReference>
<name>A0ABT9W4C9_9BACI</name>
<organism evidence="2 3">
    <name type="scientific">Caldalkalibacillus horti</name>
    <dbReference type="NCBI Taxonomy" id="77523"/>
    <lineage>
        <taxon>Bacteria</taxon>
        <taxon>Bacillati</taxon>
        <taxon>Bacillota</taxon>
        <taxon>Bacilli</taxon>
        <taxon>Bacillales</taxon>
        <taxon>Bacillaceae</taxon>
        <taxon>Caldalkalibacillus</taxon>
    </lineage>
</organism>
<dbReference type="InterPro" id="IPR026838">
    <property type="entry name" value="YheC/D"/>
</dbReference>
<comment type="caution">
    <text evidence="2">The sequence shown here is derived from an EMBL/GenBank/DDBJ whole genome shotgun (WGS) entry which is preliminary data.</text>
</comment>
<proteinExistence type="predicted"/>
<reference evidence="2 3" key="1">
    <citation type="submission" date="2023-07" db="EMBL/GenBank/DDBJ databases">
        <title>Genomic Encyclopedia of Type Strains, Phase IV (KMG-IV): sequencing the most valuable type-strain genomes for metagenomic binning, comparative biology and taxonomic classification.</title>
        <authorList>
            <person name="Goeker M."/>
        </authorList>
    </citation>
    <scope>NUCLEOTIDE SEQUENCE [LARGE SCALE GENOMIC DNA]</scope>
    <source>
        <strain evidence="2 3">DSM 12751</strain>
    </source>
</reference>
<sequence>MIGILLRFAMLQRVIMGTERNENIEYYKKLAVEHQVDVLFYCTGRIGQKKVRGYKYSYKTQSFHRSHVDIPKVNLVRTILSTSQYFLLKKVAAKYSVIFLNLVKGRDKYKVYTYLKKMQDIKDNIPETARLSYRKLLFGLKESKKVVLKPSSGSLGRGIYTIERFNYHYLVSFISNGKQKKTKLPLYKLNDFYKSCFSSGKMYLIQPYLHFKLYEGKKFDVRTSVQKGHNGQWSVTGIVTRVAGGKKFVTNVAQGGKVVAYKKVESTLSPEIKNKIYALSLQIAQHIETLNPSTMDLGLDIGIDEQEQLWFIEANYCDQRYAYKESMNFAMWERSYRYPFEYALYIYKKLNNKAKRFYEVMESQKQKSGGKEIAHECAEVLKEHHENLENDGKNKDENQEIGQEEERFKRSTLINWNELKNEEE</sequence>
<protein>
    <submittedName>
        <fullName evidence="2">Glutathione synthase/RimK-type ligase-like ATP-grasp enzyme</fullName>
    </submittedName>
</protein>
<dbReference type="Gene3D" id="3.30.470.20">
    <property type="entry name" value="ATP-grasp fold, B domain"/>
    <property type="match status" value="1"/>
</dbReference>
<evidence type="ECO:0000313" key="3">
    <source>
        <dbReference type="Proteomes" id="UP001235840"/>
    </source>
</evidence>
<accession>A0ABT9W4C9</accession>
<evidence type="ECO:0000256" key="1">
    <source>
        <dbReference type="SAM" id="MobiDB-lite"/>
    </source>
</evidence>